<proteinExistence type="predicted"/>
<dbReference type="InterPro" id="IPR041373">
    <property type="entry name" value="RT_RNaseH"/>
</dbReference>
<dbReference type="Pfam" id="PF17921">
    <property type="entry name" value="Integrase_H2C2"/>
    <property type="match status" value="1"/>
</dbReference>
<reference evidence="11" key="1">
    <citation type="submission" date="2023-10" db="EMBL/GenBank/DDBJ databases">
        <title>Genome assemblies of two species of porcelain crab, Petrolisthes cinctipes and Petrolisthes manimaculis (Anomura: Porcellanidae).</title>
        <authorList>
            <person name="Angst P."/>
        </authorList>
    </citation>
    <scope>NUCLEOTIDE SEQUENCE</scope>
    <source>
        <strain evidence="11">PB745_01</strain>
        <tissue evidence="11">Gill</tissue>
    </source>
</reference>
<dbReference type="AlphaFoldDB" id="A0AAE1FT70"/>
<evidence type="ECO:0000256" key="2">
    <source>
        <dbReference type="ARBA" id="ARBA00022679"/>
    </source>
</evidence>
<dbReference type="EMBL" id="JAWQEG010001523">
    <property type="protein sequence ID" value="KAK3878762.1"/>
    <property type="molecule type" value="Genomic_DNA"/>
</dbReference>
<dbReference type="InterPro" id="IPR036397">
    <property type="entry name" value="RNaseH_sf"/>
</dbReference>
<sequence length="812" mass="91195">MVNASTVSILWAVVTVSEPRKDSRDNSVLPTSKDRVLSEGGKGAVDAVPMSDVTGAVVQSVATDAAAEDCYAPYRSDGGVGGSLTVPLVECRVSCNLFNGTAQVGVVESLPESNVDLILGNDLVRGEEVGAPVMTKDPVPAEVVEDEDQMNFPVCAVTRSMSRVEESRRVEAAEAVVTPSDPPVEDVDGDGESPDDPSLTNLFSDTSSEQLALECVDVDRFKDLQGSDPGIQELRSLAVENMGEEKGSCLYEKDGVLYRRWRPPHTSVDEGLRDVHQLVVPSVCRQELIRLAHDIPFAAHLGVRKTLERLRAEFYWPAMRADVYQHVRSCHTCQVVGRPNQKPSKSPLIPIPAIGPPFSKLIIDIVGPLPTTFTGFQYLLTILDTCTRYPEAIPLRTMNAKAVVKALLGFCTKFGLPNEIQSDRGSNFLSNLFQQTLEEFGVKHVRSSAYHPESQGALERYHQTLKNMMRKYCLEHTKDWDKGVPFLLFATREVPKESLGFSPNELVFAHHVRGPLSIVKEAWSSDVDTSKNLLHYVLEFKTRLSDTREEAKKNLEEAQGKMKQWYDRKARWREFQVGDEVLVLLPLQGQPLAAKFQGPYVVEKRLGETDYLVKTPDRQRSHQFCHMNMLKPYYRPLKTPVTTHHVVAVVVEEDDDDVAEVTCEFQESNWVDNEEAETTLRDKVSHLPPEQVTQLWKLMSTYGKVFASVPGRTDWTQHDVDVGVATPVKLPPYRVSPRHIKVLRKELKCVYVPAFGPILRVYTDHHYLKYLNSLGAKNQRLTRWSLFLQQYHLDIRHIRGVDNVIADCLSRS</sequence>
<evidence type="ECO:0000256" key="1">
    <source>
        <dbReference type="ARBA" id="ARBA00012493"/>
    </source>
</evidence>
<feature type="domain" description="Integrase catalytic" evidence="10">
    <location>
        <begin position="352"/>
        <end position="511"/>
    </location>
</feature>
<dbReference type="Pfam" id="PF22938">
    <property type="entry name" value="Integrase_p58_C"/>
    <property type="match status" value="1"/>
</dbReference>
<dbReference type="Gene3D" id="1.10.340.70">
    <property type="match status" value="1"/>
</dbReference>
<dbReference type="InterPro" id="IPR012337">
    <property type="entry name" value="RNaseH-like_sf"/>
</dbReference>
<keyword evidence="6" id="KW-0378">Hydrolase</keyword>
<dbReference type="GO" id="GO:0015074">
    <property type="term" value="P:DNA integration"/>
    <property type="evidence" value="ECO:0007669"/>
    <property type="project" value="InterPro"/>
</dbReference>
<keyword evidence="12" id="KW-1185">Reference proteome</keyword>
<dbReference type="PROSITE" id="PS50994">
    <property type="entry name" value="INTEGRASE"/>
    <property type="match status" value="1"/>
</dbReference>
<dbReference type="GO" id="GO:0003964">
    <property type="term" value="F:RNA-directed DNA polymerase activity"/>
    <property type="evidence" value="ECO:0007669"/>
    <property type="project" value="UniProtKB-KW"/>
</dbReference>
<dbReference type="PANTHER" id="PTHR37984">
    <property type="entry name" value="PROTEIN CBG26694"/>
    <property type="match status" value="1"/>
</dbReference>
<keyword evidence="5" id="KW-0255">Endonuclease</keyword>
<keyword evidence="8" id="KW-0175">Coiled coil</keyword>
<dbReference type="SUPFAM" id="SSF53098">
    <property type="entry name" value="Ribonuclease H-like"/>
    <property type="match status" value="1"/>
</dbReference>
<accession>A0AAE1FT70</accession>
<dbReference type="Gene3D" id="3.30.420.10">
    <property type="entry name" value="Ribonuclease H-like superfamily/Ribonuclease H"/>
    <property type="match status" value="1"/>
</dbReference>
<keyword evidence="2" id="KW-0808">Transferase</keyword>
<dbReference type="Pfam" id="PF17917">
    <property type="entry name" value="RT_RNaseH"/>
    <property type="match status" value="1"/>
</dbReference>
<name>A0AAE1FT70_PETCI</name>
<gene>
    <name evidence="11" type="ORF">Pcinc_016573</name>
</gene>
<feature type="compositionally biased region" description="Acidic residues" evidence="9">
    <location>
        <begin position="183"/>
        <end position="195"/>
    </location>
</feature>
<dbReference type="Proteomes" id="UP001286313">
    <property type="component" value="Unassembled WGS sequence"/>
</dbReference>
<dbReference type="FunFam" id="1.10.340.70:FF:000001">
    <property type="entry name" value="Retrovirus-related Pol polyprotein from transposon gypsy-like Protein"/>
    <property type="match status" value="1"/>
</dbReference>
<dbReference type="InterPro" id="IPR001584">
    <property type="entry name" value="Integrase_cat-core"/>
</dbReference>
<feature type="coiled-coil region" evidence="8">
    <location>
        <begin position="541"/>
        <end position="568"/>
    </location>
</feature>
<dbReference type="GO" id="GO:0016787">
    <property type="term" value="F:hydrolase activity"/>
    <property type="evidence" value="ECO:0007669"/>
    <property type="project" value="UniProtKB-KW"/>
</dbReference>
<evidence type="ECO:0000256" key="3">
    <source>
        <dbReference type="ARBA" id="ARBA00022695"/>
    </source>
</evidence>
<organism evidence="11 12">
    <name type="scientific">Petrolisthes cinctipes</name>
    <name type="common">Flat porcelain crab</name>
    <dbReference type="NCBI Taxonomy" id="88211"/>
    <lineage>
        <taxon>Eukaryota</taxon>
        <taxon>Metazoa</taxon>
        <taxon>Ecdysozoa</taxon>
        <taxon>Arthropoda</taxon>
        <taxon>Crustacea</taxon>
        <taxon>Multicrustacea</taxon>
        <taxon>Malacostraca</taxon>
        <taxon>Eumalacostraca</taxon>
        <taxon>Eucarida</taxon>
        <taxon>Decapoda</taxon>
        <taxon>Pleocyemata</taxon>
        <taxon>Anomura</taxon>
        <taxon>Galatheoidea</taxon>
        <taxon>Porcellanidae</taxon>
        <taxon>Petrolisthes</taxon>
    </lineage>
</organism>
<dbReference type="InterPro" id="IPR041588">
    <property type="entry name" value="Integrase_H2C2"/>
</dbReference>
<keyword evidence="7" id="KW-0695">RNA-directed DNA polymerase</keyword>
<evidence type="ECO:0000259" key="10">
    <source>
        <dbReference type="PROSITE" id="PS50994"/>
    </source>
</evidence>
<feature type="region of interest" description="Disordered" evidence="9">
    <location>
        <begin position="170"/>
        <end position="200"/>
    </location>
</feature>
<evidence type="ECO:0000313" key="12">
    <source>
        <dbReference type="Proteomes" id="UP001286313"/>
    </source>
</evidence>
<evidence type="ECO:0000256" key="8">
    <source>
        <dbReference type="SAM" id="Coils"/>
    </source>
</evidence>
<feature type="region of interest" description="Disordered" evidence="9">
    <location>
        <begin position="21"/>
        <end position="44"/>
    </location>
</feature>
<evidence type="ECO:0000256" key="4">
    <source>
        <dbReference type="ARBA" id="ARBA00022722"/>
    </source>
</evidence>
<dbReference type="GO" id="GO:0003676">
    <property type="term" value="F:nucleic acid binding"/>
    <property type="evidence" value="ECO:0007669"/>
    <property type="project" value="InterPro"/>
</dbReference>
<evidence type="ECO:0000313" key="11">
    <source>
        <dbReference type="EMBL" id="KAK3878762.1"/>
    </source>
</evidence>
<protein>
    <recommendedName>
        <fullName evidence="1">RNA-directed DNA polymerase</fullName>
        <ecNumber evidence="1">2.7.7.49</ecNumber>
    </recommendedName>
</protein>
<dbReference type="InterPro" id="IPR050951">
    <property type="entry name" value="Retrovirus_Pol_polyprotein"/>
</dbReference>
<keyword evidence="4" id="KW-0540">Nuclease</keyword>
<dbReference type="GO" id="GO:0004519">
    <property type="term" value="F:endonuclease activity"/>
    <property type="evidence" value="ECO:0007669"/>
    <property type="project" value="UniProtKB-KW"/>
</dbReference>
<evidence type="ECO:0000256" key="7">
    <source>
        <dbReference type="ARBA" id="ARBA00022918"/>
    </source>
</evidence>
<dbReference type="InterPro" id="IPR054465">
    <property type="entry name" value="Integrase_p58-like_C"/>
</dbReference>
<dbReference type="Pfam" id="PF00665">
    <property type="entry name" value="rve"/>
    <property type="match status" value="1"/>
</dbReference>
<dbReference type="EC" id="2.7.7.49" evidence="1"/>
<dbReference type="FunFam" id="3.30.420.10:FF:000032">
    <property type="entry name" value="Retrovirus-related Pol polyprotein from transposon 297-like Protein"/>
    <property type="match status" value="1"/>
</dbReference>
<keyword evidence="3" id="KW-0548">Nucleotidyltransferase</keyword>
<evidence type="ECO:0000256" key="5">
    <source>
        <dbReference type="ARBA" id="ARBA00022759"/>
    </source>
</evidence>
<evidence type="ECO:0000256" key="6">
    <source>
        <dbReference type="ARBA" id="ARBA00022801"/>
    </source>
</evidence>
<dbReference type="PANTHER" id="PTHR37984:SF15">
    <property type="entry name" value="INTEGRASE CATALYTIC DOMAIN-CONTAINING PROTEIN"/>
    <property type="match status" value="1"/>
</dbReference>
<comment type="caution">
    <text evidence="11">The sequence shown here is derived from an EMBL/GenBank/DDBJ whole genome shotgun (WGS) entry which is preliminary data.</text>
</comment>
<evidence type="ECO:0000256" key="9">
    <source>
        <dbReference type="SAM" id="MobiDB-lite"/>
    </source>
</evidence>